<dbReference type="PROSITE" id="PS50111">
    <property type="entry name" value="CHEMOTAXIS_TRANSDUC_2"/>
    <property type="match status" value="1"/>
</dbReference>
<dbReference type="PROSITE" id="PS50885">
    <property type="entry name" value="HAMP"/>
    <property type="match status" value="1"/>
</dbReference>
<reference evidence="9" key="1">
    <citation type="submission" date="2017-02" db="EMBL/GenBank/DDBJ databases">
        <authorList>
            <person name="Varghese N."/>
            <person name="Submissions S."/>
        </authorList>
    </citation>
    <scope>NUCLEOTIDE SEQUENCE [LARGE SCALE GENOMIC DNA]</scope>
    <source>
        <strain evidence="9">DSM 19608</strain>
    </source>
</reference>
<dbReference type="PANTHER" id="PTHR32089:SF55">
    <property type="entry name" value="METHYL ACCEPTING SENSORY TRANSDUCER WITH CACHE_2 SMALL MOLECULE BINDING DOMAIN"/>
    <property type="match status" value="1"/>
</dbReference>
<evidence type="ECO:0000256" key="1">
    <source>
        <dbReference type="ARBA" id="ARBA00004370"/>
    </source>
</evidence>
<dbReference type="InterPro" id="IPR003660">
    <property type="entry name" value="HAMP_dom"/>
</dbReference>
<evidence type="ECO:0000256" key="5">
    <source>
        <dbReference type="SAM" id="Phobius"/>
    </source>
</evidence>
<feature type="domain" description="Methyl-accepting transducer" evidence="6">
    <location>
        <begin position="306"/>
        <end position="542"/>
    </location>
</feature>
<dbReference type="RefSeq" id="WP_078925359.1">
    <property type="nucleotide sequence ID" value="NZ_FUXB01000004.1"/>
</dbReference>
<evidence type="ECO:0000256" key="3">
    <source>
        <dbReference type="ARBA" id="ARBA00029447"/>
    </source>
</evidence>
<comment type="subcellular location">
    <subcellularLocation>
        <location evidence="1">Membrane</location>
    </subcellularLocation>
</comment>
<dbReference type="Pfam" id="PF00015">
    <property type="entry name" value="MCPsignal"/>
    <property type="match status" value="1"/>
</dbReference>
<dbReference type="GO" id="GO:0004888">
    <property type="term" value="F:transmembrane signaling receptor activity"/>
    <property type="evidence" value="ECO:0007669"/>
    <property type="project" value="InterPro"/>
</dbReference>
<feature type="transmembrane region" description="Helical" evidence="5">
    <location>
        <begin position="229"/>
        <end position="250"/>
    </location>
</feature>
<evidence type="ECO:0000313" key="8">
    <source>
        <dbReference type="EMBL" id="SJZ66157.1"/>
    </source>
</evidence>
<dbReference type="AlphaFoldDB" id="A0A1T4MH06"/>
<feature type="domain" description="HAMP" evidence="7">
    <location>
        <begin position="247"/>
        <end position="301"/>
    </location>
</feature>
<accession>A0A1T4MH06</accession>
<dbReference type="Proteomes" id="UP000190834">
    <property type="component" value="Unassembled WGS sequence"/>
</dbReference>
<keyword evidence="9" id="KW-1185">Reference proteome</keyword>
<dbReference type="InterPro" id="IPR004089">
    <property type="entry name" value="MCPsignal_dom"/>
</dbReference>
<name>A0A1T4MH06_VIBCI</name>
<proteinExistence type="inferred from homology"/>
<organism evidence="8 9">
    <name type="scientific">Vibrio cincinnatiensis DSM 19608</name>
    <dbReference type="NCBI Taxonomy" id="1123491"/>
    <lineage>
        <taxon>Bacteria</taxon>
        <taxon>Pseudomonadati</taxon>
        <taxon>Pseudomonadota</taxon>
        <taxon>Gammaproteobacteria</taxon>
        <taxon>Vibrionales</taxon>
        <taxon>Vibrionaceae</taxon>
        <taxon>Vibrio</taxon>
    </lineage>
</organism>
<dbReference type="EMBL" id="FUXB01000004">
    <property type="protein sequence ID" value="SJZ66157.1"/>
    <property type="molecule type" value="Genomic_DNA"/>
</dbReference>
<keyword evidence="2 4" id="KW-0807">Transducer</keyword>
<evidence type="ECO:0000259" key="6">
    <source>
        <dbReference type="PROSITE" id="PS50111"/>
    </source>
</evidence>
<dbReference type="STRING" id="1123491.SAMN02745782_00977"/>
<evidence type="ECO:0000259" key="7">
    <source>
        <dbReference type="PROSITE" id="PS50885"/>
    </source>
</evidence>
<comment type="similarity">
    <text evidence="3">Belongs to the methyl-accepting chemotaxis (MCP) protein family.</text>
</comment>
<sequence>MKWLTFKVKILILMIATIVATIAVSFISVKSVINDYIYQSSMNNMTKTVSLIEENISDYIQSKLNLVESVEFGIMHIKSTKDKLGFERVVKVMNKMALSDEGSMDDAETQEYIQLARSHTDGIHVSEVSLKDGKLSLTLSRKNKNIVDFFVLDLNVLENVIEKFDTDGTYFQLIADNGVSIYTNKPQVSSLQELQSQITIGNRHWKLISYIDQGFIALQTTRINTQINIYLISCAIIMLLLSSIVLQLLLRPVERLRHLVQGLTAGEADLTQRLTVNSGDEFGQISQAINQFMAQIQDIFSQIKRTNLEIEPLIVQLNGQAKNNMMSAEQHSAETQDIVKAMNSVTQLSSEAQQSTIQAAEFVECVKEQMNESAQAGRRASGSMDTLAQDVKAMSCEVQQITRDSQAISNILQTIKQIADQTNLLALNAAIEAARAGESGRGFAVVAEEVRTLAARTGSCTKEIDDLFRQFTLTTETIQKKMATTQENCHVSEASSATVVAQLDDMSLAINRILQQNLTVADIVTQQTQVMNSVNENMAELNLIVSSMSQNEKIAYQASAELTQMSAALSQYIQCFRT</sequence>
<dbReference type="PRINTS" id="PR00260">
    <property type="entry name" value="CHEMTRNSDUCR"/>
</dbReference>
<dbReference type="PANTHER" id="PTHR32089">
    <property type="entry name" value="METHYL-ACCEPTING CHEMOTAXIS PROTEIN MCPB"/>
    <property type="match status" value="1"/>
</dbReference>
<dbReference type="OrthoDB" id="2489132at2"/>
<dbReference type="InterPro" id="IPR004090">
    <property type="entry name" value="Chemotax_Me-accpt_rcpt"/>
</dbReference>
<dbReference type="SMART" id="SM00304">
    <property type="entry name" value="HAMP"/>
    <property type="match status" value="1"/>
</dbReference>
<dbReference type="SMART" id="SM00283">
    <property type="entry name" value="MA"/>
    <property type="match status" value="1"/>
</dbReference>
<dbReference type="GO" id="GO:0007165">
    <property type="term" value="P:signal transduction"/>
    <property type="evidence" value="ECO:0007669"/>
    <property type="project" value="UniProtKB-KW"/>
</dbReference>
<evidence type="ECO:0000256" key="4">
    <source>
        <dbReference type="PROSITE-ProRule" id="PRU00284"/>
    </source>
</evidence>
<dbReference type="SUPFAM" id="SSF58104">
    <property type="entry name" value="Methyl-accepting chemotaxis protein (MCP) signaling domain"/>
    <property type="match status" value="1"/>
</dbReference>
<evidence type="ECO:0000256" key="2">
    <source>
        <dbReference type="ARBA" id="ARBA00023224"/>
    </source>
</evidence>
<dbReference type="Gene3D" id="1.10.287.950">
    <property type="entry name" value="Methyl-accepting chemotaxis protein"/>
    <property type="match status" value="1"/>
</dbReference>
<protein>
    <submittedName>
        <fullName evidence="8">Methyl-accepting chemotaxis sensory transducer with TarH sensor</fullName>
    </submittedName>
</protein>
<keyword evidence="5" id="KW-0812">Transmembrane</keyword>
<dbReference type="Pfam" id="PF00672">
    <property type="entry name" value="HAMP"/>
    <property type="match status" value="1"/>
</dbReference>
<dbReference type="GO" id="GO:0016020">
    <property type="term" value="C:membrane"/>
    <property type="evidence" value="ECO:0007669"/>
    <property type="project" value="UniProtKB-SubCell"/>
</dbReference>
<dbReference type="GO" id="GO:0006935">
    <property type="term" value="P:chemotaxis"/>
    <property type="evidence" value="ECO:0007669"/>
    <property type="project" value="InterPro"/>
</dbReference>
<keyword evidence="5" id="KW-0472">Membrane</keyword>
<gene>
    <name evidence="8" type="ORF">SAMN02745782_00977</name>
</gene>
<dbReference type="CDD" id="cd06225">
    <property type="entry name" value="HAMP"/>
    <property type="match status" value="1"/>
</dbReference>
<keyword evidence="5" id="KW-1133">Transmembrane helix</keyword>
<dbReference type="GeneID" id="70583061"/>
<evidence type="ECO:0000313" key="9">
    <source>
        <dbReference type="Proteomes" id="UP000190834"/>
    </source>
</evidence>